<comment type="caution">
    <text evidence="1">The sequence shown here is derived from an EMBL/GenBank/DDBJ whole genome shotgun (WGS) entry which is preliminary data.</text>
</comment>
<dbReference type="Gene3D" id="3.30.530.20">
    <property type="match status" value="1"/>
</dbReference>
<evidence type="ECO:0000313" key="2">
    <source>
        <dbReference type="Proteomes" id="UP001259659"/>
    </source>
</evidence>
<gene>
    <name evidence="1" type="ORF">NDI56_17470</name>
</gene>
<dbReference type="InterPro" id="IPR023393">
    <property type="entry name" value="START-like_dom_sf"/>
</dbReference>
<reference evidence="1 2" key="1">
    <citation type="submission" date="2022-06" db="EMBL/GenBank/DDBJ databases">
        <title>Haloarcula sp. a new haloarchaeum isolate from saline soil.</title>
        <authorList>
            <person name="Strakova D."/>
            <person name="Galisteo C."/>
            <person name="Sanchez-Porro C."/>
            <person name="Ventosa A."/>
        </authorList>
    </citation>
    <scope>NUCLEOTIDE SEQUENCE [LARGE SCALE GENOMIC DNA]</scope>
    <source>
        <strain evidence="1 2">S1CR25-12</strain>
    </source>
</reference>
<dbReference type="RefSeq" id="WP_310921001.1">
    <property type="nucleotide sequence ID" value="NZ_JAMQON010000005.1"/>
</dbReference>
<proteinExistence type="predicted"/>
<dbReference type="SUPFAM" id="SSF55961">
    <property type="entry name" value="Bet v1-like"/>
    <property type="match status" value="1"/>
</dbReference>
<name>A0ABU2FG05_9EURY</name>
<sequence length="170" mass="19811">MSVLDSETRINASLDDIWELYSVADLRRKITPGFLFELKEIKGPDGDHGPEVLETGSTVAFKTWIDFDQPLVLRIVERERSDDEAMFREEMVQGSFPKWTHTHRFRTVGDETVVHDHVEYELPDKCWPTGQLIWPLAIRAMFWMRHKSVKQEFTSNFTLDLDDADIGIDL</sequence>
<organism evidence="1 2">
    <name type="scientific">Haloarcula saliterrae</name>
    <dbReference type="NCBI Taxonomy" id="2950534"/>
    <lineage>
        <taxon>Archaea</taxon>
        <taxon>Methanobacteriati</taxon>
        <taxon>Methanobacteriota</taxon>
        <taxon>Stenosarchaea group</taxon>
        <taxon>Halobacteria</taxon>
        <taxon>Halobacteriales</taxon>
        <taxon>Haloarculaceae</taxon>
        <taxon>Haloarcula</taxon>
    </lineage>
</organism>
<accession>A0ABU2FG05</accession>
<keyword evidence="2" id="KW-1185">Reference proteome</keyword>
<protein>
    <submittedName>
        <fullName evidence="1">Cyclase</fullName>
    </submittedName>
</protein>
<evidence type="ECO:0000313" key="1">
    <source>
        <dbReference type="EMBL" id="MDS0261193.1"/>
    </source>
</evidence>
<dbReference type="EMBL" id="JAMQON010000005">
    <property type="protein sequence ID" value="MDS0261193.1"/>
    <property type="molecule type" value="Genomic_DNA"/>
</dbReference>
<dbReference type="Proteomes" id="UP001259659">
    <property type="component" value="Unassembled WGS sequence"/>
</dbReference>